<comment type="caution">
    <text evidence="1">The sequence shown here is derived from an EMBL/GenBank/DDBJ whole genome shotgun (WGS) entry which is preliminary data.</text>
</comment>
<organism evidence="1 2">
    <name type="scientific">Nitzschia inconspicua</name>
    <dbReference type="NCBI Taxonomy" id="303405"/>
    <lineage>
        <taxon>Eukaryota</taxon>
        <taxon>Sar</taxon>
        <taxon>Stramenopiles</taxon>
        <taxon>Ochrophyta</taxon>
        <taxon>Bacillariophyta</taxon>
        <taxon>Bacillariophyceae</taxon>
        <taxon>Bacillariophycidae</taxon>
        <taxon>Bacillariales</taxon>
        <taxon>Bacillariaceae</taxon>
        <taxon>Nitzschia</taxon>
    </lineage>
</organism>
<evidence type="ECO:0000313" key="1">
    <source>
        <dbReference type="EMBL" id="KAG7345676.1"/>
    </source>
</evidence>
<dbReference type="Proteomes" id="UP000693970">
    <property type="component" value="Unassembled WGS sequence"/>
</dbReference>
<dbReference type="AlphaFoldDB" id="A0A9K3KLQ3"/>
<dbReference type="EMBL" id="JAGRRH010000022">
    <property type="protein sequence ID" value="KAG7345676.1"/>
    <property type="molecule type" value="Genomic_DNA"/>
</dbReference>
<protein>
    <submittedName>
        <fullName evidence="1">Uncharacterized protein</fullName>
    </submittedName>
</protein>
<name>A0A9K3KLQ3_9STRA</name>
<gene>
    <name evidence="1" type="ORF">IV203_033207</name>
</gene>
<accession>A0A9K3KLQ3</accession>
<keyword evidence="2" id="KW-1185">Reference proteome</keyword>
<reference evidence="1" key="2">
    <citation type="submission" date="2021-04" db="EMBL/GenBank/DDBJ databases">
        <authorList>
            <person name="Podell S."/>
        </authorList>
    </citation>
    <scope>NUCLEOTIDE SEQUENCE</scope>
    <source>
        <strain evidence="1">Hildebrandi</strain>
    </source>
</reference>
<sequence>MLTSPWIPSGIRTWMLKGRRQCSRIGSPVTQNFRPSRVPLMAHPMRIPRARTGPKAFESWRIGWAPVEIGDEDLEQFELTYSTPEWEPGSFRYSSLEEQLLEGNSQRLTTGDMISNTTAETPKTSVRRLNVVKRCVISAFERDHSQSSAMLANISPILCGDLLAQAMNERYRVAAF</sequence>
<proteinExistence type="predicted"/>
<evidence type="ECO:0000313" key="2">
    <source>
        <dbReference type="Proteomes" id="UP000693970"/>
    </source>
</evidence>
<reference evidence="1" key="1">
    <citation type="journal article" date="2021" name="Sci. Rep.">
        <title>Diploid genomic architecture of Nitzschia inconspicua, an elite biomass production diatom.</title>
        <authorList>
            <person name="Oliver A."/>
            <person name="Podell S."/>
            <person name="Pinowska A."/>
            <person name="Traller J.C."/>
            <person name="Smith S.R."/>
            <person name="McClure R."/>
            <person name="Beliaev A."/>
            <person name="Bohutskyi P."/>
            <person name="Hill E.A."/>
            <person name="Rabines A."/>
            <person name="Zheng H."/>
            <person name="Allen L.Z."/>
            <person name="Kuo A."/>
            <person name="Grigoriev I.V."/>
            <person name="Allen A.E."/>
            <person name="Hazlebeck D."/>
            <person name="Allen E.E."/>
        </authorList>
    </citation>
    <scope>NUCLEOTIDE SEQUENCE</scope>
    <source>
        <strain evidence="1">Hildebrandi</strain>
    </source>
</reference>